<dbReference type="AlphaFoldDB" id="F4EUT8"/>
<dbReference type="GO" id="GO:0016829">
    <property type="term" value="F:lyase activity"/>
    <property type="evidence" value="ECO:0007669"/>
    <property type="project" value="UniProtKB-UniRule"/>
</dbReference>
<evidence type="ECO:0000256" key="3">
    <source>
        <dbReference type="SAM" id="MobiDB-lite"/>
    </source>
</evidence>
<accession>F4EUT8</accession>
<evidence type="ECO:0000313" key="5">
    <source>
        <dbReference type="Proteomes" id="UP000011124"/>
    </source>
</evidence>
<dbReference type="HAMAP" id="MF_01074">
    <property type="entry name" value="LarC"/>
    <property type="match status" value="1"/>
</dbReference>
<dbReference type="PANTHER" id="PTHR36566:SF1">
    <property type="entry name" value="PYRIDINIUM-3,5-BISTHIOCARBOXYLIC ACID MONONUCLEOTIDE NICKEL INSERTION PROTEIN"/>
    <property type="match status" value="1"/>
</dbReference>
<comment type="function">
    <text evidence="2">Involved in the biosynthesis of a nickel-pincer cofactor ((SCS)Ni(II) pincer complex). Binds Ni(2+), and functions in nickel delivery to pyridinium-3,5-bisthiocarboxylic acid mononucleotide (P2TMN), to form the mature cofactor. Is thus probably required for the activation of nickel-pincer cofactor-dependent enzymes.</text>
</comment>
<feature type="compositionally biased region" description="Basic and acidic residues" evidence="3">
    <location>
        <begin position="71"/>
        <end position="87"/>
    </location>
</feature>
<proteinExistence type="inferred from homology"/>
<evidence type="ECO:0000256" key="1">
    <source>
        <dbReference type="ARBA" id="ARBA00022596"/>
    </source>
</evidence>
<dbReference type="NCBIfam" id="TIGR00299">
    <property type="entry name" value="nickel pincer cofactor biosynthesis protein LarC"/>
    <property type="match status" value="1"/>
</dbReference>
<dbReference type="HOGENOM" id="CLU_028523_2_1_9"/>
<dbReference type="RefSeq" id="WP_013740859.1">
    <property type="nucleotide sequence ID" value="NC_015437.1"/>
</dbReference>
<dbReference type="GO" id="GO:0051604">
    <property type="term" value="P:protein maturation"/>
    <property type="evidence" value="ECO:0007669"/>
    <property type="project" value="UniProtKB-UniRule"/>
</dbReference>
<dbReference type="EC" id="4.99.1.12" evidence="2"/>
<dbReference type="EMBL" id="CP002637">
    <property type="protein sequence ID" value="AEC00351.1"/>
    <property type="molecule type" value="Genomic_DNA"/>
</dbReference>
<gene>
    <name evidence="2" type="primary">larC</name>
    <name evidence="4" type="ordered locus">Selsp_1392</name>
</gene>
<dbReference type="GO" id="GO:0016151">
    <property type="term" value="F:nickel cation binding"/>
    <property type="evidence" value="ECO:0007669"/>
    <property type="project" value="UniProtKB-UniRule"/>
</dbReference>
<dbReference type="Proteomes" id="UP000011124">
    <property type="component" value="Chromosome"/>
</dbReference>
<dbReference type="InterPro" id="IPR002822">
    <property type="entry name" value="Ni_insertion"/>
</dbReference>
<dbReference type="PANTHER" id="PTHR36566">
    <property type="entry name" value="NICKEL INSERTION PROTEIN-RELATED"/>
    <property type="match status" value="1"/>
</dbReference>
<name>F4EUT8_SELS3</name>
<dbReference type="OrthoDB" id="9765625at2"/>
<dbReference type="Gene3D" id="3.30.70.1380">
    <property type="entry name" value="Transcriptional regulatory protein pf0864 domain like"/>
    <property type="match status" value="1"/>
</dbReference>
<evidence type="ECO:0000313" key="4">
    <source>
        <dbReference type="EMBL" id="AEC00351.1"/>
    </source>
</evidence>
<keyword evidence="2" id="KW-0456">Lyase</keyword>
<comment type="similarity">
    <text evidence="2">Belongs to the LarC family.</text>
</comment>
<dbReference type="Gene3D" id="3.10.20.300">
    <property type="entry name" value="mk0293 like domain"/>
    <property type="match status" value="1"/>
</dbReference>
<keyword evidence="5" id="KW-1185">Reference proteome</keyword>
<organism evidence="4 5">
    <name type="scientific">Selenomonas sputigena (strain ATCC 35185 / DSM 20758 / CCUG 44933 / VPI D19B-28)</name>
    <dbReference type="NCBI Taxonomy" id="546271"/>
    <lineage>
        <taxon>Bacteria</taxon>
        <taxon>Bacillati</taxon>
        <taxon>Bacillota</taxon>
        <taxon>Negativicutes</taxon>
        <taxon>Selenomonadales</taxon>
        <taxon>Selenomonadaceae</taxon>
        <taxon>Selenomonas</taxon>
    </lineage>
</organism>
<keyword evidence="1 2" id="KW-0533">Nickel</keyword>
<feature type="region of interest" description="Disordered" evidence="3">
    <location>
        <begin position="71"/>
        <end position="90"/>
    </location>
</feature>
<reference evidence="4 5" key="1">
    <citation type="submission" date="2011-04" db="EMBL/GenBank/DDBJ databases">
        <title>The complete genome of Selenomonas sputigena DSM 20758.</title>
        <authorList>
            <consortium name="US DOE Joint Genome Institute (JGI-PGF)"/>
            <person name="Lucas S."/>
            <person name="Copeland A."/>
            <person name="Lapidus A."/>
            <person name="Bruce D."/>
            <person name="Goodwin L."/>
            <person name="Pitluck S."/>
            <person name="Peters L."/>
            <person name="Kyrpides N."/>
            <person name="Mavromatis K."/>
            <person name="Ivanova N."/>
            <person name="Ovchinnikova G."/>
            <person name="Teshima H."/>
            <person name="Detter J.C."/>
            <person name="Tapia R."/>
            <person name="Han C."/>
            <person name="Land M."/>
            <person name="Hauser L."/>
            <person name="Markowitz V."/>
            <person name="Cheng J.-F."/>
            <person name="Hugenholtz P."/>
            <person name="Woyke T."/>
            <person name="Wu D."/>
            <person name="Gronow S."/>
            <person name="Wellnitz S."/>
            <person name="Schneider S."/>
            <person name="Klenk H.-P."/>
            <person name="Eisen J.A."/>
        </authorList>
    </citation>
    <scope>NUCLEOTIDE SEQUENCE [LARGE SCALE GENOMIC DNA]</scope>
    <source>
        <strain evidence="5">ATCC 35185 / DSM 20758 / VPI D19B-28</strain>
    </source>
</reference>
<dbReference type="KEGG" id="ssg:Selsp_1392"/>
<sequence>MRAIYLDCFSGLSGNMLLGAFLAAGMPLETLEAELRRLPMAEEFRLKVSSVKKNGIAATYVDVELLGEGHEHEHAHEHSCEHDHGHANEGAVPLHEHSHEHHHRTMRDVRAILERSSLSAEVKETSLKIFGVLAQAEGKVHGMMPEDVHFHEVGAVDSIVDIVGTAICLDYLEIEKIFVSRVNTGSGTVHTQHGLMMVPAPATAELLRLFPTYHEGAAKELTTPTGAAVLAALAEFSDHVPTDLLTECIAYGAGTWDLELPNVVRLYIGECKGGGKRDLSLIETNIDDMDAQLFGYVSERLFALGALDVWTTPIYMKKNRPAHMLSVLVAEDKKAQCLSLLFSETTSIGMRVLHVDERVEAVRHTALVDTPHGKVRCKVSAYGGKIVSLSPEYDDCREIAAREGIPLKRVRQEALDDLRERLGE</sequence>
<protein>
    <recommendedName>
        <fullName evidence="2">Pyridinium-3,5-bisthiocarboxylic acid mononucleotide nickel insertion protein</fullName>
        <shortName evidence="2">P2TMN nickel insertion protein</shortName>
        <ecNumber evidence="2">4.99.1.12</ecNumber>
    </recommendedName>
    <alternativeName>
        <fullName evidence="2">Nickel-pincer cofactor biosynthesis protein LarC</fullName>
    </alternativeName>
</protein>
<evidence type="ECO:0000256" key="2">
    <source>
        <dbReference type="HAMAP-Rule" id="MF_01074"/>
    </source>
</evidence>
<comment type="catalytic activity">
    <reaction evidence="2">
        <text>Ni(II)-pyridinium-3,5-bisthiocarboxylate mononucleotide = pyridinium-3,5-bisthiocarboxylate mononucleotide + Ni(2+)</text>
        <dbReference type="Rhea" id="RHEA:54784"/>
        <dbReference type="ChEBI" id="CHEBI:49786"/>
        <dbReference type="ChEBI" id="CHEBI:137372"/>
        <dbReference type="ChEBI" id="CHEBI:137373"/>
        <dbReference type="EC" id="4.99.1.12"/>
    </reaction>
</comment>
<dbReference type="Pfam" id="PF01969">
    <property type="entry name" value="Ni_insertion"/>
    <property type="match status" value="1"/>
</dbReference>